<organism evidence="1 2">
    <name type="scientific">Pseudomonas tremae</name>
    <dbReference type="NCBI Taxonomy" id="200454"/>
    <lineage>
        <taxon>Bacteria</taxon>
        <taxon>Pseudomonadati</taxon>
        <taxon>Pseudomonadota</taxon>
        <taxon>Gammaproteobacteria</taxon>
        <taxon>Pseudomonadales</taxon>
        <taxon>Pseudomonadaceae</taxon>
        <taxon>Pseudomonas</taxon>
    </lineage>
</organism>
<evidence type="ECO:0000313" key="1">
    <source>
        <dbReference type="EMBL" id="KPZ07558.1"/>
    </source>
</evidence>
<dbReference type="AlphaFoldDB" id="A0AA40TX78"/>
<accession>A0AA40TX78</accession>
<comment type="caution">
    <text evidence="1">The sequence shown here is derived from an EMBL/GenBank/DDBJ whole genome shotgun (WGS) entry which is preliminary data.</text>
</comment>
<dbReference type="EMBL" id="LJRO01000024">
    <property type="protein sequence ID" value="KPZ07558.1"/>
    <property type="molecule type" value="Genomic_DNA"/>
</dbReference>
<protein>
    <submittedName>
        <fullName evidence="1">Uncharacterized protein</fullName>
    </submittedName>
</protein>
<proteinExistence type="predicted"/>
<sequence>MTLVDHNHETFGGRYNLDISNFQDVINHGKIMNTSEKNRHNEWVQQVQSNAEKRDFSYISLAV</sequence>
<dbReference type="Proteomes" id="UP000050523">
    <property type="component" value="Unassembled WGS sequence"/>
</dbReference>
<reference evidence="1 2" key="1">
    <citation type="submission" date="2015-09" db="EMBL/GenBank/DDBJ databases">
        <title>Genome announcement of multiple Pseudomonas syringae strains.</title>
        <authorList>
            <person name="Thakur S."/>
            <person name="Wang P.W."/>
            <person name="Gong Y."/>
            <person name="Weir B.S."/>
            <person name="Guttman D.S."/>
        </authorList>
    </citation>
    <scope>NUCLEOTIDE SEQUENCE [LARGE SCALE GENOMIC DNA]</scope>
    <source>
        <strain evidence="1 2">ICMP9151</strain>
    </source>
</reference>
<gene>
    <name evidence="1" type="ORF">ALO43_01440</name>
</gene>
<evidence type="ECO:0000313" key="2">
    <source>
        <dbReference type="Proteomes" id="UP000050523"/>
    </source>
</evidence>
<name>A0AA40TX78_9PSED</name>